<accession>A0ABT3RE67</accession>
<gene>
    <name evidence="3" type="ORF">OO017_06330</name>
</gene>
<dbReference type="PROSITE" id="PS51257">
    <property type="entry name" value="PROKAR_LIPOPROTEIN"/>
    <property type="match status" value="1"/>
</dbReference>
<protein>
    <submittedName>
        <fullName evidence="3">Uncharacterized protein</fullName>
    </submittedName>
</protein>
<evidence type="ECO:0000313" key="3">
    <source>
        <dbReference type="EMBL" id="MCX2739555.1"/>
    </source>
</evidence>
<feature type="chain" id="PRO_5047255105" evidence="2">
    <location>
        <begin position="20"/>
        <end position="75"/>
    </location>
</feature>
<feature type="region of interest" description="Disordered" evidence="1">
    <location>
        <begin position="40"/>
        <end position="75"/>
    </location>
</feature>
<evidence type="ECO:0000256" key="1">
    <source>
        <dbReference type="SAM" id="MobiDB-lite"/>
    </source>
</evidence>
<keyword evidence="2" id="KW-0732">Signal</keyword>
<feature type="compositionally biased region" description="Basic and acidic residues" evidence="1">
    <location>
        <begin position="40"/>
        <end position="58"/>
    </location>
</feature>
<dbReference type="EMBL" id="JAPFQO010000003">
    <property type="protein sequence ID" value="MCX2739555.1"/>
    <property type="molecule type" value="Genomic_DNA"/>
</dbReference>
<name>A0ABT3RE67_9BACT</name>
<organism evidence="3 4">
    <name type="scientific">Pontibacter anaerobius</name>
    <dbReference type="NCBI Taxonomy" id="2993940"/>
    <lineage>
        <taxon>Bacteria</taxon>
        <taxon>Pseudomonadati</taxon>
        <taxon>Bacteroidota</taxon>
        <taxon>Cytophagia</taxon>
        <taxon>Cytophagales</taxon>
        <taxon>Hymenobacteraceae</taxon>
        <taxon>Pontibacter</taxon>
    </lineage>
</organism>
<sequence>MKLPIQFFVLMLVSSLALSCTSSRDRKTLVFDADGRSMRFENGRPESRNKRWDSDKSLAKQRKKRNKAFRKRRRF</sequence>
<dbReference type="RefSeq" id="WP_266051619.1">
    <property type="nucleotide sequence ID" value="NZ_JAPFQO010000003.1"/>
</dbReference>
<proteinExistence type="predicted"/>
<keyword evidence="4" id="KW-1185">Reference proteome</keyword>
<evidence type="ECO:0000256" key="2">
    <source>
        <dbReference type="SAM" id="SignalP"/>
    </source>
</evidence>
<evidence type="ECO:0000313" key="4">
    <source>
        <dbReference type="Proteomes" id="UP001207228"/>
    </source>
</evidence>
<feature type="signal peptide" evidence="2">
    <location>
        <begin position="1"/>
        <end position="19"/>
    </location>
</feature>
<feature type="compositionally biased region" description="Basic residues" evidence="1">
    <location>
        <begin position="59"/>
        <end position="75"/>
    </location>
</feature>
<dbReference type="Proteomes" id="UP001207228">
    <property type="component" value="Unassembled WGS sequence"/>
</dbReference>
<comment type="caution">
    <text evidence="3">The sequence shown here is derived from an EMBL/GenBank/DDBJ whole genome shotgun (WGS) entry which is preliminary data.</text>
</comment>
<reference evidence="3 4" key="1">
    <citation type="submission" date="2022-11" db="EMBL/GenBank/DDBJ databases">
        <title>The characterization of three novel Bacteroidetes species and genomic analysis of their roles in tidal elemental geochemical cycles.</title>
        <authorList>
            <person name="Ma K.-J."/>
        </authorList>
    </citation>
    <scope>NUCLEOTIDE SEQUENCE [LARGE SCALE GENOMIC DNA]</scope>
    <source>
        <strain evidence="3 4">M82</strain>
    </source>
</reference>